<evidence type="ECO:0000256" key="1">
    <source>
        <dbReference type="ARBA" id="ARBA00023054"/>
    </source>
</evidence>
<gene>
    <name evidence="4" type="ORF">RFI_21329</name>
</gene>
<dbReference type="Proteomes" id="UP000023152">
    <property type="component" value="Unassembled WGS sequence"/>
</dbReference>
<keyword evidence="1 2" id="KW-0175">Coiled coil</keyword>
<organism evidence="4 5">
    <name type="scientific">Reticulomyxa filosa</name>
    <dbReference type="NCBI Taxonomy" id="46433"/>
    <lineage>
        <taxon>Eukaryota</taxon>
        <taxon>Sar</taxon>
        <taxon>Rhizaria</taxon>
        <taxon>Retaria</taxon>
        <taxon>Foraminifera</taxon>
        <taxon>Monothalamids</taxon>
        <taxon>Reticulomyxidae</taxon>
        <taxon>Reticulomyxa</taxon>
    </lineage>
</organism>
<dbReference type="GO" id="GO:0003341">
    <property type="term" value="P:cilium movement"/>
    <property type="evidence" value="ECO:0007669"/>
    <property type="project" value="InterPro"/>
</dbReference>
<dbReference type="GO" id="GO:0036159">
    <property type="term" value="P:inner dynein arm assembly"/>
    <property type="evidence" value="ECO:0007669"/>
    <property type="project" value="InterPro"/>
</dbReference>
<evidence type="ECO:0000313" key="4">
    <source>
        <dbReference type="EMBL" id="ETO16032.1"/>
    </source>
</evidence>
<accession>X6MRG1</accession>
<dbReference type="EMBL" id="ASPP01018623">
    <property type="protein sequence ID" value="ETO16032.1"/>
    <property type="molecule type" value="Genomic_DNA"/>
</dbReference>
<feature type="region of interest" description="Disordered" evidence="3">
    <location>
        <begin position="137"/>
        <end position="168"/>
    </location>
</feature>
<dbReference type="InterPro" id="IPR033290">
    <property type="entry name" value="CCDC39"/>
</dbReference>
<evidence type="ECO:0000313" key="5">
    <source>
        <dbReference type="Proteomes" id="UP000023152"/>
    </source>
</evidence>
<dbReference type="GO" id="GO:0060285">
    <property type="term" value="P:cilium-dependent cell motility"/>
    <property type="evidence" value="ECO:0007669"/>
    <property type="project" value="TreeGrafter"/>
</dbReference>
<proteinExistence type="predicted"/>
<feature type="coiled-coil region" evidence="2">
    <location>
        <begin position="69"/>
        <end position="96"/>
    </location>
</feature>
<dbReference type="OrthoDB" id="10259720at2759"/>
<dbReference type="PANTHER" id="PTHR18962">
    <property type="entry name" value="COILED-COIL DOMAIN-CONTAINING PROTEIN 39"/>
    <property type="match status" value="1"/>
</dbReference>
<dbReference type="PANTHER" id="PTHR18962:SF0">
    <property type="entry name" value="COILED-COIL DOMAIN-CONTAINING PROTEIN 39"/>
    <property type="match status" value="1"/>
</dbReference>
<evidence type="ECO:0000256" key="2">
    <source>
        <dbReference type="SAM" id="Coils"/>
    </source>
</evidence>
<sequence>MNSDITEFEVHNVESEKNEERQTLEALFQDLDNTDVATVTDTYENEKPIENTDPLTSDYQLPPFANEENKQLQQQMMQSNRRLIQLQELINEQKQRVTIMGEHLKNVDKELEHTRAMCTIKQAEIQSEKQITLLSDRERNKAKSTMSKTEKLIQDYQNRVKKKRGKQL</sequence>
<feature type="compositionally biased region" description="Basic and acidic residues" evidence="3">
    <location>
        <begin position="8"/>
        <end position="20"/>
    </location>
</feature>
<reference evidence="4 5" key="1">
    <citation type="journal article" date="2013" name="Curr. Biol.">
        <title>The Genome of the Foraminiferan Reticulomyxa filosa.</title>
        <authorList>
            <person name="Glockner G."/>
            <person name="Hulsmann N."/>
            <person name="Schleicher M."/>
            <person name="Noegel A.A."/>
            <person name="Eichinger L."/>
            <person name="Gallinger C."/>
            <person name="Pawlowski J."/>
            <person name="Sierra R."/>
            <person name="Euteneuer U."/>
            <person name="Pillet L."/>
            <person name="Moustafa A."/>
            <person name="Platzer M."/>
            <person name="Groth M."/>
            <person name="Szafranski K."/>
            <person name="Schliwa M."/>
        </authorList>
    </citation>
    <scope>NUCLEOTIDE SEQUENCE [LARGE SCALE GENOMIC DNA]</scope>
</reference>
<feature type="region of interest" description="Disordered" evidence="3">
    <location>
        <begin position="1"/>
        <end position="20"/>
    </location>
</feature>
<dbReference type="GO" id="GO:0005930">
    <property type="term" value="C:axoneme"/>
    <property type="evidence" value="ECO:0007669"/>
    <property type="project" value="InterPro"/>
</dbReference>
<protein>
    <submittedName>
        <fullName evidence="4">Uncharacterized protein</fullName>
    </submittedName>
</protein>
<evidence type="ECO:0000256" key="3">
    <source>
        <dbReference type="SAM" id="MobiDB-lite"/>
    </source>
</evidence>
<comment type="caution">
    <text evidence="4">The sequence shown here is derived from an EMBL/GenBank/DDBJ whole genome shotgun (WGS) entry which is preliminary data.</text>
</comment>
<feature type="compositionally biased region" description="Basic residues" evidence="3">
    <location>
        <begin position="159"/>
        <end position="168"/>
    </location>
</feature>
<dbReference type="Pfam" id="PF24161">
    <property type="entry name" value="CCDC39"/>
    <property type="match status" value="1"/>
</dbReference>
<name>X6MRG1_RETFI</name>
<dbReference type="AlphaFoldDB" id="X6MRG1"/>
<keyword evidence="5" id="KW-1185">Reference proteome</keyword>